<evidence type="ECO:0000313" key="3">
    <source>
        <dbReference type="EMBL" id="KIV79925.1"/>
    </source>
</evidence>
<dbReference type="AlphaFoldDB" id="A0A0D1VUQ9"/>
<dbReference type="SUPFAM" id="SSF51735">
    <property type="entry name" value="NAD(P)-binding Rossmann-fold domains"/>
    <property type="match status" value="1"/>
</dbReference>
<gene>
    <name evidence="3" type="ORF">PV11_07464</name>
</gene>
<dbReference type="GO" id="GO:0042602">
    <property type="term" value="F:riboflavin reductase (NADPH) activity"/>
    <property type="evidence" value="ECO:0007669"/>
    <property type="project" value="TreeGrafter"/>
</dbReference>
<comment type="similarity">
    <text evidence="1">Belongs to the avfA family.</text>
</comment>
<accession>A0A0D1VUQ9</accession>
<dbReference type="Proteomes" id="UP000053599">
    <property type="component" value="Unassembled WGS sequence"/>
</dbReference>
<dbReference type="STRING" id="1016849.A0A0D1VUQ9"/>
<dbReference type="PANTHER" id="PTHR43355:SF2">
    <property type="entry name" value="FLAVIN REDUCTASE (NADPH)"/>
    <property type="match status" value="1"/>
</dbReference>
<name>A0A0D1VUQ9_9EURO</name>
<evidence type="ECO:0000256" key="1">
    <source>
        <dbReference type="ARBA" id="ARBA00038376"/>
    </source>
</evidence>
<dbReference type="HOGENOM" id="CLU_025711_4_1_1"/>
<dbReference type="InterPro" id="IPR016040">
    <property type="entry name" value="NAD(P)-bd_dom"/>
</dbReference>
<organism evidence="3 4">
    <name type="scientific">Exophiala sideris</name>
    <dbReference type="NCBI Taxonomy" id="1016849"/>
    <lineage>
        <taxon>Eukaryota</taxon>
        <taxon>Fungi</taxon>
        <taxon>Dikarya</taxon>
        <taxon>Ascomycota</taxon>
        <taxon>Pezizomycotina</taxon>
        <taxon>Eurotiomycetes</taxon>
        <taxon>Chaetothyriomycetidae</taxon>
        <taxon>Chaetothyriales</taxon>
        <taxon>Herpotrichiellaceae</taxon>
        <taxon>Exophiala</taxon>
    </lineage>
</organism>
<dbReference type="OrthoDB" id="419598at2759"/>
<sequence length="230" mass="24458">MLPQVFVIGATGRKGQLVVEEALKQGHIVTALARKPTNTLPQHQNLTIATGDPCKASDVETALRRLNASTPVMIISTLGQTRASGNPWAATTSPERFMDASAQAVLAACQAVKDSVKVQKIVVMSMFGVGDSFAQLNFLMRFVMQHSNMAQTLEDQNLVDRTIRANGSVPYVLVRPAMLTFGDAAPIKVHGGEGKGAGFMPSVSAKSVARFMVDAAATGEFDNKTVVVTN</sequence>
<evidence type="ECO:0000313" key="4">
    <source>
        <dbReference type="Proteomes" id="UP000053599"/>
    </source>
</evidence>
<dbReference type="PANTHER" id="PTHR43355">
    <property type="entry name" value="FLAVIN REDUCTASE (NADPH)"/>
    <property type="match status" value="1"/>
</dbReference>
<dbReference type="Gene3D" id="3.40.50.720">
    <property type="entry name" value="NAD(P)-binding Rossmann-like Domain"/>
    <property type="match status" value="1"/>
</dbReference>
<protein>
    <recommendedName>
        <fullName evidence="2">NAD(P)-binding domain-containing protein</fullName>
    </recommendedName>
</protein>
<dbReference type="InterPro" id="IPR036291">
    <property type="entry name" value="NAD(P)-bd_dom_sf"/>
</dbReference>
<dbReference type="GO" id="GO:0004074">
    <property type="term" value="F:biliverdin reductase [NAD(P)H] activity"/>
    <property type="evidence" value="ECO:0007669"/>
    <property type="project" value="TreeGrafter"/>
</dbReference>
<reference evidence="3 4" key="1">
    <citation type="submission" date="2015-01" db="EMBL/GenBank/DDBJ databases">
        <title>The Genome Sequence of Exophiala sideris CBS121828.</title>
        <authorList>
            <consortium name="The Broad Institute Genomics Platform"/>
            <person name="Cuomo C."/>
            <person name="de Hoog S."/>
            <person name="Gorbushina A."/>
            <person name="Stielow B."/>
            <person name="Teixiera M."/>
            <person name="Abouelleil A."/>
            <person name="Chapman S.B."/>
            <person name="Priest M."/>
            <person name="Young S.K."/>
            <person name="Wortman J."/>
            <person name="Nusbaum C."/>
            <person name="Birren B."/>
        </authorList>
    </citation>
    <scope>NUCLEOTIDE SEQUENCE [LARGE SCALE GENOMIC DNA]</scope>
    <source>
        <strain evidence="3 4">CBS 121828</strain>
    </source>
</reference>
<dbReference type="Pfam" id="PF13460">
    <property type="entry name" value="NAD_binding_10"/>
    <property type="match status" value="1"/>
</dbReference>
<dbReference type="InterPro" id="IPR051606">
    <property type="entry name" value="Polyketide_Oxido-like"/>
</dbReference>
<feature type="domain" description="NAD(P)-binding" evidence="2">
    <location>
        <begin position="9"/>
        <end position="216"/>
    </location>
</feature>
<dbReference type="EMBL" id="KN846953">
    <property type="protein sequence ID" value="KIV79925.1"/>
    <property type="molecule type" value="Genomic_DNA"/>
</dbReference>
<proteinExistence type="inferred from homology"/>
<evidence type="ECO:0000259" key="2">
    <source>
        <dbReference type="Pfam" id="PF13460"/>
    </source>
</evidence>